<feature type="non-terminal residue" evidence="10">
    <location>
        <position position="211"/>
    </location>
</feature>
<name>J9FXJ9_9ZZZZ</name>
<keyword evidence="5 10" id="KW-0418">Kinase</keyword>
<dbReference type="PANTHER" id="PTHR24363:SF0">
    <property type="entry name" value="SERINE_THREONINE KINASE LIKE DOMAIN CONTAINING 1"/>
    <property type="match status" value="1"/>
</dbReference>
<dbReference type="InterPro" id="IPR008271">
    <property type="entry name" value="Ser/Thr_kinase_AS"/>
</dbReference>
<evidence type="ECO:0000256" key="7">
    <source>
        <dbReference type="ARBA" id="ARBA00047899"/>
    </source>
</evidence>
<dbReference type="GO" id="GO:0005524">
    <property type="term" value="F:ATP binding"/>
    <property type="evidence" value="ECO:0007669"/>
    <property type="project" value="UniProtKB-KW"/>
</dbReference>
<dbReference type="SUPFAM" id="SSF56112">
    <property type="entry name" value="Protein kinase-like (PK-like)"/>
    <property type="match status" value="1"/>
</dbReference>
<dbReference type="PROSITE" id="PS00107">
    <property type="entry name" value="PROTEIN_KINASE_ATP"/>
    <property type="match status" value="1"/>
</dbReference>
<evidence type="ECO:0000256" key="5">
    <source>
        <dbReference type="ARBA" id="ARBA00022777"/>
    </source>
</evidence>
<keyword evidence="6" id="KW-0067">ATP-binding</keyword>
<dbReference type="AlphaFoldDB" id="J9FXJ9"/>
<keyword evidence="4" id="KW-0547">Nucleotide-binding</keyword>
<accession>J9FXJ9</accession>
<dbReference type="EC" id="2.7.11.1" evidence="1"/>
<evidence type="ECO:0000256" key="8">
    <source>
        <dbReference type="ARBA" id="ARBA00048679"/>
    </source>
</evidence>
<dbReference type="Pfam" id="PF00069">
    <property type="entry name" value="Pkinase"/>
    <property type="match status" value="1"/>
</dbReference>
<proteinExistence type="predicted"/>
<evidence type="ECO:0000256" key="3">
    <source>
        <dbReference type="ARBA" id="ARBA00022679"/>
    </source>
</evidence>
<dbReference type="EMBL" id="AMCI01006459">
    <property type="protein sequence ID" value="EJW94277.1"/>
    <property type="molecule type" value="Genomic_DNA"/>
</dbReference>
<organism evidence="10">
    <name type="scientific">gut metagenome</name>
    <dbReference type="NCBI Taxonomy" id="749906"/>
    <lineage>
        <taxon>unclassified sequences</taxon>
        <taxon>metagenomes</taxon>
        <taxon>organismal metagenomes</taxon>
    </lineage>
</organism>
<evidence type="ECO:0000256" key="2">
    <source>
        <dbReference type="ARBA" id="ARBA00022527"/>
    </source>
</evidence>
<comment type="catalytic activity">
    <reaction evidence="8">
        <text>L-seryl-[protein] + ATP = O-phospho-L-seryl-[protein] + ADP + H(+)</text>
        <dbReference type="Rhea" id="RHEA:17989"/>
        <dbReference type="Rhea" id="RHEA-COMP:9863"/>
        <dbReference type="Rhea" id="RHEA-COMP:11604"/>
        <dbReference type="ChEBI" id="CHEBI:15378"/>
        <dbReference type="ChEBI" id="CHEBI:29999"/>
        <dbReference type="ChEBI" id="CHEBI:30616"/>
        <dbReference type="ChEBI" id="CHEBI:83421"/>
        <dbReference type="ChEBI" id="CHEBI:456216"/>
        <dbReference type="EC" id="2.7.11.1"/>
    </reaction>
</comment>
<evidence type="ECO:0000313" key="10">
    <source>
        <dbReference type="EMBL" id="EJW94277.1"/>
    </source>
</evidence>
<dbReference type="GO" id="GO:0004674">
    <property type="term" value="F:protein serine/threonine kinase activity"/>
    <property type="evidence" value="ECO:0007669"/>
    <property type="project" value="UniProtKB-KW"/>
</dbReference>
<dbReference type="PANTHER" id="PTHR24363">
    <property type="entry name" value="SERINE/THREONINE PROTEIN KINASE"/>
    <property type="match status" value="1"/>
</dbReference>
<feature type="domain" description="Protein kinase" evidence="9">
    <location>
        <begin position="16"/>
        <end position="211"/>
    </location>
</feature>
<comment type="caution">
    <text evidence="10">The sequence shown here is derived from an EMBL/GenBank/DDBJ whole genome shotgun (WGS) entry which is preliminary data.</text>
</comment>
<evidence type="ECO:0000256" key="1">
    <source>
        <dbReference type="ARBA" id="ARBA00012513"/>
    </source>
</evidence>
<comment type="catalytic activity">
    <reaction evidence="7">
        <text>L-threonyl-[protein] + ATP = O-phospho-L-threonyl-[protein] + ADP + H(+)</text>
        <dbReference type="Rhea" id="RHEA:46608"/>
        <dbReference type="Rhea" id="RHEA-COMP:11060"/>
        <dbReference type="Rhea" id="RHEA-COMP:11605"/>
        <dbReference type="ChEBI" id="CHEBI:15378"/>
        <dbReference type="ChEBI" id="CHEBI:30013"/>
        <dbReference type="ChEBI" id="CHEBI:30616"/>
        <dbReference type="ChEBI" id="CHEBI:61977"/>
        <dbReference type="ChEBI" id="CHEBI:456216"/>
        <dbReference type="EC" id="2.7.11.1"/>
    </reaction>
</comment>
<dbReference type="InterPro" id="IPR000719">
    <property type="entry name" value="Prot_kinase_dom"/>
</dbReference>
<dbReference type="Gene3D" id="1.10.510.10">
    <property type="entry name" value="Transferase(Phosphotransferase) domain 1"/>
    <property type="match status" value="1"/>
</dbReference>
<evidence type="ECO:0000259" key="9">
    <source>
        <dbReference type="PROSITE" id="PS50011"/>
    </source>
</evidence>
<dbReference type="PROSITE" id="PS00108">
    <property type="entry name" value="PROTEIN_KINASE_ST"/>
    <property type="match status" value="1"/>
</dbReference>
<dbReference type="PROSITE" id="PS50011">
    <property type="entry name" value="PROTEIN_KINASE_DOM"/>
    <property type="match status" value="1"/>
</dbReference>
<dbReference type="CDD" id="cd14014">
    <property type="entry name" value="STKc_PknB_like"/>
    <property type="match status" value="1"/>
</dbReference>
<protein>
    <recommendedName>
        <fullName evidence="1">non-specific serine/threonine protein kinase</fullName>
        <ecNumber evidence="1">2.7.11.1</ecNumber>
    </recommendedName>
</protein>
<dbReference type="InterPro" id="IPR011009">
    <property type="entry name" value="Kinase-like_dom_sf"/>
</dbReference>
<evidence type="ECO:0000256" key="4">
    <source>
        <dbReference type="ARBA" id="ARBA00022741"/>
    </source>
</evidence>
<feature type="non-terminal residue" evidence="10">
    <location>
        <position position="1"/>
    </location>
</feature>
<dbReference type="SMART" id="SM00220">
    <property type="entry name" value="S_TKc"/>
    <property type="match status" value="1"/>
</dbReference>
<evidence type="ECO:0000256" key="6">
    <source>
        <dbReference type="ARBA" id="ARBA00022840"/>
    </source>
</evidence>
<keyword evidence="3" id="KW-0808">Transferase</keyword>
<keyword evidence="2 10" id="KW-0723">Serine/threonine-protein kinase</keyword>
<sequence>EEVYMLEIGSLVDGKYKILNKIGQGGMSVVYLAMNERANKQWAIKEVRKDGVQNFEVVKQGLIVETDLLKKLNHPNLPSIIDVIDGDGTFLIVMDYIEGRTLEKVLREYGAQNQEDVIEWAKQLCDVLSYLHSRKPPIIYRDMKPSNVMLRPDGKVMLIDFGTAREFKETSVADTTCLGTQGYAAPEQYGGHGQTDARTDIYCLGATLYHL</sequence>
<gene>
    <name evidence="10" type="ORF">EVA_17616</name>
</gene>
<dbReference type="InterPro" id="IPR017441">
    <property type="entry name" value="Protein_kinase_ATP_BS"/>
</dbReference>
<reference evidence="10" key="1">
    <citation type="journal article" date="2012" name="PLoS ONE">
        <title>Gene sets for utilization of primary and secondary nutrition supplies in the distal gut of endangered iberian lynx.</title>
        <authorList>
            <person name="Alcaide M."/>
            <person name="Messina E."/>
            <person name="Richter M."/>
            <person name="Bargiela R."/>
            <person name="Peplies J."/>
            <person name="Huws S.A."/>
            <person name="Newbold C.J."/>
            <person name="Golyshin P.N."/>
            <person name="Simon M.A."/>
            <person name="Lopez G."/>
            <person name="Yakimov M.M."/>
            <person name="Ferrer M."/>
        </authorList>
    </citation>
    <scope>NUCLEOTIDE SEQUENCE</scope>
</reference>